<protein>
    <submittedName>
        <fullName evidence="3">Complex 1 LYR family protein</fullName>
    </submittedName>
</protein>
<dbReference type="PANTHER" id="PTHR13166">
    <property type="entry name" value="PROTEIN C6ORF149"/>
    <property type="match status" value="1"/>
</dbReference>
<accession>A0A9K3P8V9</accession>
<dbReference type="OrthoDB" id="275715at2759"/>
<dbReference type="GO" id="GO:0016226">
    <property type="term" value="P:iron-sulfur cluster assembly"/>
    <property type="evidence" value="ECO:0007669"/>
    <property type="project" value="InterPro"/>
</dbReference>
<dbReference type="EMBL" id="JAGRRH010000054">
    <property type="protein sequence ID" value="KAG7338562.1"/>
    <property type="molecule type" value="Genomic_DNA"/>
</dbReference>
<proteinExistence type="inferred from homology"/>
<dbReference type="InterPro" id="IPR008011">
    <property type="entry name" value="Complex1_LYR_dom"/>
</dbReference>
<dbReference type="GO" id="GO:1990221">
    <property type="term" value="C:L-cysteine desulfurase complex"/>
    <property type="evidence" value="ECO:0007669"/>
    <property type="project" value="TreeGrafter"/>
</dbReference>
<dbReference type="GO" id="GO:0005739">
    <property type="term" value="C:mitochondrion"/>
    <property type="evidence" value="ECO:0007669"/>
    <property type="project" value="TreeGrafter"/>
</dbReference>
<evidence type="ECO:0000313" key="4">
    <source>
        <dbReference type="EMBL" id="KAG7374876.1"/>
    </source>
</evidence>
<reference evidence="3" key="1">
    <citation type="journal article" date="2021" name="Sci. Rep.">
        <title>Diploid genomic architecture of Nitzschia inconspicua, an elite biomass production diatom.</title>
        <authorList>
            <person name="Oliver A."/>
            <person name="Podell S."/>
            <person name="Pinowska A."/>
            <person name="Traller J.C."/>
            <person name="Smith S.R."/>
            <person name="McClure R."/>
            <person name="Beliaev A."/>
            <person name="Bohutskyi P."/>
            <person name="Hill E.A."/>
            <person name="Rabines A."/>
            <person name="Zheng H."/>
            <person name="Allen L.Z."/>
            <person name="Kuo A."/>
            <person name="Grigoriev I.V."/>
            <person name="Allen A.E."/>
            <person name="Hazlebeck D."/>
            <person name="Allen E.E."/>
        </authorList>
    </citation>
    <scope>NUCLEOTIDE SEQUENCE</scope>
    <source>
        <strain evidence="3">Hildebrandi</strain>
    </source>
</reference>
<sequence length="84" mass="9765">MSPQMLYRRLMREAKQMHDYNFRMYSLRRIRAGFDRNRSLQGDAAQEALLDGERQLAVLARQSVLSRLYPSAASVMESPMAVEK</sequence>
<evidence type="ECO:0000313" key="5">
    <source>
        <dbReference type="Proteomes" id="UP000693970"/>
    </source>
</evidence>
<gene>
    <name evidence="4" type="ORF">IV203_013971</name>
    <name evidence="3" type="ORF">IV203_014248</name>
</gene>
<dbReference type="Proteomes" id="UP000693970">
    <property type="component" value="Unassembled WGS sequence"/>
</dbReference>
<organism evidence="3 5">
    <name type="scientific">Nitzschia inconspicua</name>
    <dbReference type="NCBI Taxonomy" id="303405"/>
    <lineage>
        <taxon>Eukaryota</taxon>
        <taxon>Sar</taxon>
        <taxon>Stramenopiles</taxon>
        <taxon>Ochrophyta</taxon>
        <taxon>Bacillariophyta</taxon>
        <taxon>Bacillariophyceae</taxon>
        <taxon>Bacillariophycidae</taxon>
        <taxon>Bacillariales</taxon>
        <taxon>Bacillariaceae</taxon>
        <taxon>Nitzschia</taxon>
    </lineage>
</organism>
<dbReference type="Pfam" id="PF05347">
    <property type="entry name" value="Complex1_LYR"/>
    <property type="match status" value="1"/>
</dbReference>
<dbReference type="CDD" id="cd20264">
    <property type="entry name" value="Complex1_LYR_LYRM4"/>
    <property type="match status" value="1"/>
</dbReference>
<evidence type="ECO:0000313" key="3">
    <source>
        <dbReference type="EMBL" id="KAG7338562.1"/>
    </source>
</evidence>
<dbReference type="PANTHER" id="PTHR13166:SF7">
    <property type="entry name" value="LYR MOTIF-CONTAINING PROTEIN 4"/>
    <property type="match status" value="1"/>
</dbReference>
<dbReference type="InterPro" id="IPR051522">
    <property type="entry name" value="ISC_assembly_LYR"/>
</dbReference>
<dbReference type="InterPro" id="IPR045297">
    <property type="entry name" value="Complex1_LYR_LYRM4"/>
</dbReference>
<evidence type="ECO:0000259" key="2">
    <source>
        <dbReference type="Pfam" id="PF05347"/>
    </source>
</evidence>
<dbReference type="AlphaFoldDB" id="A0A9K3P8V9"/>
<comment type="similarity">
    <text evidence="1">Belongs to the complex I LYR family.</text>
</comment>
<name>A0A9K3P8V9_9STRA</name>
<keyword evidence="5" id="KW-1185">Reference proteome</keyword>
<comment type="caution">
    <text evidence="3">The sequence shown here is derived from an EMBL/GenBank/DDBJ whole genome shotgun (WGS) entry which is preliminary data.</text>
</comment>
<dbReference type="EMBL" id="JAGRRH010000001">
    <property type="protein sequence ID" value="KAG7374876.1"/>
    <property type="molecule type" value="Genomic_DNA"/>
</dbReference>
<evidence type="ECO:0000256" key="1">
    <source>
        <dbReference type="ARBA" id="ARBA00009508"/>
    </source>
</evidence>
<feature type="domain" description="Complex 1 LYR protein" evidence="2">
    <location>
        <begin position="6"/>
        <end position="57"/>
    </location>
</feature>
<reference evidence="3" key="2">
    <citation type="submission" date="2021-04" db="EMBL/GenBank/DDBJ databases">
        <authorList>
            <person name="Podell S."/>
        </authorList>
    </citation>
    <scope>NUCLEOTIDE SEQUENCE</scope>
    <source>
        <strain evidence="3">Hildebrandi</strain>
    </source>
</reference>